<evidence type="ECO:0000313" key="2">
    <source>
        <dbReference type="Proteomes" id="UP000245919"/>
    </source>
</evidence>
<sequence>MGKTLYDIYFNREQNRMVRCEVDDEKFSRDEIPDSPFFKTYKEGYFLLGDAYGWEYVKMLLITESVENDLINTVQYDDHVYRLSETDALKLIRSICKILEPEVLRKVDLDFPDDYVKTLWNESEIFDISTHSSEVKKSNIESKTNQILERLSKREVVLLEEYFNKKKN</sequence>
<dbReference type="EMBL" id="CP028160">
    <property type="protein sequence ID" value="AWN66502.1"/>
    <property type="molecule type" value="Genomic_DNA"/>
</dbReference>
<dbReference type="Proteomes" id="UP000245919">
    <property type="component" value="Chromosome"/>
</dbReference>
<proteinExistence type="predicted"/>
<evidence type="ECO:0000313" key="1">
    <source>
        <dbReference type="EMBL" id="AWN66502.1"/>
    </source>
</evidence>
<dbReference type="RefSeq" id="WP_109991191.1">
    <property type="nucleotide sequence ID" value="NZ_CP028160.1"/>
</dbReference>
<organism evidence="1 2">
    <name type="scientific">Lactococcus lactis subsp. lactis</name>
    <name type="common">Streptococcus lactis</name>
    <dbReference type="NCBI Taxonomy" id="1360"/>
    <lineage>
        <taxon>Bacteria</taxon>
        <taxon>Bacillati</taxon>
        <taxon>Bacillota</taxon>
        <taxon>Bacilli</taxon>
        <taxon>Lactobacillales</taxon>
        <taxon>Streptococcaceae</taxon>
        <taxon>Lactococcus</taxon>
    </lineage>
</organism>
<reference evidence="1 2" key="1">
    <citation type="submission" date="2018-03" db="EMBL/GenBank/DDBJ databases">
        <title>Genome sequence of Lactococcus lactis strain 14B4 from almond drupe.</title>
        <authorList>
            <person name="Tran T.D."/>
            <person name="McGarvey J.A."/>
            <person name="Huynh S."/>
            <person name="Parker C.T."/>
        </authorList>
    </citation>
    <scope>NUCLEOTIDE SEQUENCE [LARGE SCALE GENOMIC DNA]</scope>
    <source>
        <strain evidence="1 2">14B4</strain>
    </source>
</reference>
<protein>
    <submittedName>
        <fullName evidence="1">Uncharacterized protein</fullName>
    </submittedName>
</protein>
<accession>A0A2Z3KFM0</accession>
<dbReference type="AlphaFoldDB" id="A0A2Z3KFM0"/>
<name>A0A2Z3KFM0_LACLL</name>
<dbReference type="GeneID" id="89634128"/>
<gene>
    <name evidence="1" type="ORF">LL14B4_10085</name>
</gene>